<sequence>MEDAANTDPDVPEDRRMTRGMKAAGGVIPPVLPPVKKRLRVQKSKPIDIKPEDSKDNDSRSSQDPYQFSVKRKKTKTPPFDPTDPWACGPDGVPVIDRIVWHLTRAYARTPTEDELWEAVHKYKWRATRQHRLRDLKTMTLTEKHQARKKLADNPGDKLQQIKLDLLNVITSHITSEYSDAMYAKWRVGREKVRIN</sequence>
<accession>A0ABR3D727</accession>
<gene>
    <name evidence="2" type="ORF">QR685DRAFT_555639</name>
</gene>
<proteinExistence type="predicted"/>
<comment type="caution">
    <text evidence="2">The sequence shown here is derived from an EMBL/GenBank/DDBJ whole genome shotgun (WGS) entry which is preliminary data.</text>
</comment>
<evidence type="ECO:0000313" key="3">
    <source>
        <dbReference type="Proteomes" id="UP001451303"/>
    </source>
</evidence>
<protein>
    <submittedName>
        <fullName evidence="2">Uncharacterized protein</fullName>
    </submittedName>
</protein>
<feature type="compositionally biased region" description="Basic and acidic residues" evidence="1">
    <location>
        <begin position="45"/>
        <end position="61"/>
    </location>
</feature>
<evidence type="ECO:0000313" key="2">
    <source>
        <dbReference type="EMBL" id="KAL0468480.1"/>
    </source>
</evidence>
<feature type="region of interest" description="Disordered" evidence="1">
    <location>
        <begin position="1"/>
        <end position="88"/>
    </location>
</feature>
<keyword evidence="3" id="KW-1185">Reference proteome</keyword>
<reference evidence="2 3" key="1">
    <citation type="submission" date="2023-09" db="EMBL/GenBank/DDBJ databases">
        <title>Multi-omics analysis of a traditional fermented food reveals byproduct-associated fungal strains for waste-to-food upcycling.</title>
        <authorList>
            <consortium name="Lawrence Berkeley National Laboratory"/>
            <person name="Rekdal V.M."/>
            <person name="Villalobos-Escobedo J.M."/>
            <person name="Rodriguez-Valeron N."/>
            <person name="Garcia M.O."/>
            <person name="Vasquez D.P."/>
            <person name="Damayanti I."/>
            <person name="Sorensen P.M."/>
            <person name="Baidoo E.E."/>
            <person name="De Carvalho A.C."/>
            <person name="Riley R."/>
            <person name="Lipzen A."/>
            <person name="He G."/>
            <person name="Yan M."/>
            <person name="Haridas S."/>
            <person name="Daum C."/>
            <person name="Yoshinaga Y."/>
            <person name="Ng V."/>
            <person name="Grigoriev I.V."/>
            <person name="Munk R."/>
            <person name="Nuraida L."/>
            <person name="Wijaya C.H."/>
            <person name="Morales P.-C."/>
            <person name="Keasling J.D."/>
        </authorList>
    </citation>
    <scope>NUCLEOTIDE SEQUENCE [LARGE SCALE GENOMIC DNA]</scope>
    <source>
        <strain evidence="2 3">FGSC 2613</strain>
    </source>
</reference>
<dbReference type="Proteomes" id="UP001451303">
    <property type="component" value="Unassembled WGS sequence"/>
</dbReference>
<name>A0ABR3D727_NEUIN</name>
<organism evidence="2 3">
    <name type="scientific">Neurospora intermedia</name>
    <dbReference type="NCBI Taxonomy" id="5142"/>
    <lineage>
        <taxon>Eukaryota</taxon>
        <taxon>Fungi</taxon>
        <taxon>Dikarya</taxon>
        <taxon>Ascomycota</taxon>
        <taxon>Pezizomycotina</taxon>
        <taxon>Sordariomycetes</taxon>
        <taxon>Sordariomycetidae</taxon>
        <taxon>Sordariales</taxon>
        <taxon>Sordariaceae</taxon>
        <taxon>Neurospora</taxon>
    </lineage>
</organism>
<evidence type="ECO:0000256" key="1">
    <source>
        <dbReference type="SAM" id="MobiDB-lite"/>
    </source>
</evidence>
<dbReference type="EMBL" id="JAVLET010000007">
    <property type="protein sequence ID" value="KAL0468480.1"/>
    <property type="molecule type" value="Genomic_DNA"/>
</dbReference>